<dbReference type="EMBL" id="GDRN01099185">
    <property type="protein sequence ID" value="JAI58818.1"/>
    <property type="molecule type" value="Transcribed_RNA"/>
</dbReference>
<protein>
    <recommendedName>
        <fullName evidence="2">SET domain-containing protein</fullName>
    </recommendedName>
</protein>
<dbReference type="Gene3D" id="3.90.1410.10">
    <property type="entry name" value="set domain protein methyltransferase, domain 1"/>
    <property type="match status" value="1"/>
</dbReference>
<name>A0A0P4VT52_SCYOL</name>
<organism evidence="3">
    <name type="scientific">Scylla olivacea</name>
    <name type="common">Orange mud crab</name>
    <name type="synonym">Cancer olivacea</name>
    <dbReference type="NCBI Taxonomy" id="85551"/>
    <lineage>
        <taxon>Eukaryota</taxon>
        <taxon>Metazoa</taxon>
        <taxon>Ecdysozoa</taxon>
        <taxon>Arthropoda</taxon>
        <taxon>Crustacea</taxon>
        <taxon>Multicrustacea</taxon>
        <taxon>Malacostraca</taxon>
        <taxon>Eumalacostraca</taxon>
        <taxon>Eucarida</taxon>
        <taxon>Decapoda</taxon>
        <taxon>Pleocyemata</taxon>
        <taxon>Brachyura</taxon>
        <taxon>Eubrachyura</taxon>
        <taxon>Portunoidea</taxon>
        <taxon>Portunidae</taxon>
        <taxon>Portuninae</taxon>
        <taxon>Scylla</taxon>
    </lineage>
</organism>
<feature type="region of interest" description="Disordered" evidence="1">
    <location>
        <begin position="1"/>
        <end position="23"/>
    </location>
</feature>
<dbReference type="PANTHER" id="PTHR13271:SF151">
    <property type="entry name" value="SET DOMAIN-CONTAINING PROTEIN 4"/>
    <property type="match status" value="1"/>
</dbReference>
<dbReference type="InterPro" id="IPR044429">
    <property type="entry name" value="SETD4_SET"/>
</dbReference>
<feature type="compositionally biased region" description="Basic residues" evidence="1">
    <location>
        <begin position="14"/>
        <end position="23"/>
    </location>
</feature>
<dbReference type="PROSITE" id="PS50280">
    <property type="entry name" value="SET"/>
    <property type="match status" value="1"/>
</dbReference>
<dbReference type="PANTHER" id="PTHR13271">
    <property type="entry name" value="UNCHARACTERIZED PUTATIVE METHYLTRANSFERASE"/>
    <property type="match status" value="1"/>
</dbReference>
<dbReference type="Pfam" id="PF00856">
    <property type="entry name" value="SET"/>
    <property type="match status" value="1"/>
</dbReference>
<dbReference type="GO" id="GO:0016279">
    <property type="term" value="F:protein-lysine N-methyltransferase activity"/>
    <property type="evidence" value="ECO:0007669"/>
    <property type="project" value="InterPro"/>
</dbReference>
<dbReference type="InterPro" id="IPR050600">
    <property type="entry name" value="SETD3_SETD6_MTase"/>
</dbReference>
<evidence type="ECO:0000256" key="1">
    <source>
        <dbReference type="SAM" id="MobiDB-lite"/>
    </source>
</evidence>
<dbReference type="AlphaFoldDB" id="A0A0P4VT52"/>
<sequence length="450" mass="51086">MAEVKGKPPGRCGRAWRHRKRRRQAREEGNIPLVVDADLVFLRLSQWLREGNRNFSHAQLRPAVFADTGRGLMATRAVQPGEVLVSIPEEVLITSSKVIQDAVLWRALHKSHIKLKAMDLLALFLLYHKFLGEKSQWKAYLDSLPRDYSVPAYCSQEETNVLPEILKMYKLKQDENISQCYSSIQIVTSASAYLQSLFCSLCIDQVRWSWFTVNTRAVYLRNQNPSGIVIGDDTCALAPYLDLLNHTHMAEMEADLNPVNSCYEIVTHVSYNKYDQVFINYGPHDNLKLYVEYGFILPQNPHNHIPVTLSEVVSVVKIALGNEDSSNMHSKVQLICLYDLDKNLGVNIEGPTWSLEAAVTICLMPLQQLTRGWQLVCEDVAGVGHREEVLSCLRCLMQQKMQHLEDCVKDMVKLSHKSTAAIMAEALVEQWCTTLRSAMRKHDTSVEGTE</sequence>
<proteinExistence type="predicted"/>
<dbReference type="CDD" id="cd19177">
    <property type="entry name" value="SET_SETD4"/>
    <property type="match status" value="1"/>
</dbReference>
<reference evidence="3" key="1">
    <citation type="submission" date="2015-09" db="EMBL/GenBank/DDBJ databases">
        <title>Scylla olivacea transcriptome.</title>
        <authorList>
            <person name="Ikhwanuddin M."/>
        </authorList>
    </citation>
    <scope>NUCLEOTIDE SEQUENCE</scope>
</reference>
<dbReference type="InterPro" id="IPR001214">
    <property type="entry name" value="SET_dom"/>
</dbReference>
<evidence type="ECO:0000313" key="3">
    <source>
        <dbReference type="EMBL" id="JAI58818.1"/>
    </source>
</evidence>
<evidence type="ECO:0000259" key="2">
    <source>
        <dbReference type="PROSITE" id="PS50280"/>
    </source>
</evidence>
<dbReference type="InterPro" id="IPR046341">
    <property type="entry name" value="SET_dom_sf"/>
</dbReference>
<dbReference type="SUPFAM" id="SSF82199">
    <property type="entry name" value="SET domain"/>
    <property type="match status" value="1"/>
</dbReference>
<accession>A0A0P4VT52</accession>
<feature type="domain" description="SET" evidence="2">
    <location>
        <begin position="58"/>
        <end position="282"/>
    </location>
</feature>